<dbReference type="EMBL" id="RAWB01000328">
    <property type="protein sequence ID" value="RKH53472.1"/>
    <property type="molecule type" value="Genomic_DNA"/>
</dbReference>
<dbReference type="Proteomes" id="UP000272888">
    <property type="component" value="Unassembled WGS sequence"/>
</dbReference>
<name>A0A3A8PLS5_9BACT</name>
<accession>A0A3A8PLS5</accession>
<dbReference type="AlphaFoldDB" id="A0A3A8PLS5"/>
<keyword evidence="2" id="KW-1185">Reference proteome</keyword>
<reference evidence="2" key="1">
    <citation type="submission" date="2018-09" db="EMBL/GenBank/DDBJ databases">
        <authorList>
            <person name="Livingstone P.G."/>
            <person name="Whitworth D.E."/>
        </authorList>
    </citation>
    <scope>NUCLEOTIDE SEQUENCE [LARGE SCALE GENOMIC DNA]</scope>
    <source>
        <strain evidence="2">CA051B</strain>
    </source>
</reference>
<sequence length="60" mass="6321">MPTPGAVSGWRIVLLTVAPAVAHDFTSSLRARGHDVVAVVVPTGLRGLTPLDMEGWAELE</sequence>
<evidence type="ECO:0000313" key="2">
    <source>
        <dbReference type="Proteomes" id="UP000272888"/>
    </source>
</evidence>
<proteinExistence type="predicted"/>
<organism evidence="1 2">
    <name type="scientific">Corallococcus llansteffanensis</name>
    <dbReference type="NCBI Taxonomy" id="2316731"/>
    <lineage>
        <taxon>Bacteria</taxon>
        <taxon>Pseudomonadati</taxon>
        <taxon>Myxococcota</taxon>
        <taxon>Myxococcia</taxon>
        <taxon>Myxococcales</taxon>
        <taxon>Cystobacterineae</taxon>
        <taxon>Myxococcaceae</taxon>
        <taxon>Corallococcus</taxon>
    </lineage>
</organism>
<feature type="non-terminal residue" evidence="1">
    <location>
        <position position="60"/>
    </location>
</feature>
<protein>
    <submittedName>
        <fullName evidence="1">Uncharacterized protein</fullName>
    </submittedName>
</protein>
<gene>
    <name evidence="1" type="ORF">D7V93_26700</name>
</gene>
<comment type="caution">
    <text evidence="1">The sequence shown here is derived from an EMBL/GenBank/DDBJ whole genome shotgun (WGS) entry which is preliminary data.</text>
</comment>
<evidence type="ECO:0000313" key="1">
    <source>
        <dbReference type="EMBL" id="RKH53472.1"/>
    </source>
</evidence>